<keyword evidence="10" id="KW-1185">Reference proteome</keyword>
<feature type="domain" description="Metallo-beta-lactamase" evidence="8">
    <location>
        <begin position="13"/>
        <end position="170"/>
    </location>
</feature>
<dbReference type="AlphaFoldDB" id="A0A1J0KTL5"/>
<dbReference type="PANTHER" id="PTHR43705:SF1">
    <property type="entry name" value="HYDROXYACYLGLUTATHIONE HYDROLASE GLOB"/>
    <property type="match status" value="1"/>
</dbReference>
<evidence type="ECO:0000256" key="3">
    <source>
        <dbReference type="ARBA" id="ARBA00006759"/>
    </source>
</evidence>
<dbReference type="GO" id="GO:0046872">
    <property type="term" value="F:metal ion binding"/>
    <property type="evidence" value="ECO:0007669"/>
    <property type="project" value="UniProtKB-KW"/>
</dbReference>
<comment type="similarity">
    <text evidence="3 7">Belongs to the metallo-beta-lactamase superfamily. Glyoxalase II family.</text>
</comment>
<feature type="binding site" evidence="7">
    <location>
        <position position="59"/>
    </location>
    <ligand>
        <name>Zn(2+)</name>
        <dbReference type="ChEBI" id="CHEBI:29105"/>
        <label>2</label>
    </ligand>
</feature>
<dbReference type="HAMAP" id="MF_01374">
    <property type="entry name" value="Glyoxalase_2"/>
    <property type="match status" value="1"/>
</dbReference>
<evidence type="ECO:0000256" key="5">
    <source>
        <dbReference type="ARBA" id="ARBA00022801"/>
    </source>
</evidence>
<dbReference type="InterPro" id="IPR036866">
    <property type="entry name" value="RibonucZ/Hydroxyglut_hydro"/>
</dbReference>
<feature type="binding site" evidence="7">
    <location>
        <position position="111"/>
    </location>
    <ligand>
        <name>Zn(2+)</name>
        <dbReference type="ChEBI" id="CHEBI:29105"/>
        <label>1</label>
    </ligand>
</feature>
<feature type="binding site" evidence="7">
    <location>
        <position position="170"/>
    </location>
    <ligand>
        <name>Zn(2+)</name>
        <dbReference type="ChEBI" id="CHEBI:29105"/>
        <label>2</label>
    </ligand>
</feature>
<dbReference type="InterPro" id="IPR035680">
    <property type="entry name" value="Clx_II_MBL"/>
</dbReference>
<evidence type="ECO:0000256" key="2">
    <source>
        <dbReference type="ARBA" id="ARBA00004963"/>
    </source>
</evidence>
<evidence type="ECO:0000256" key="7">
    <source>
        <dbReference type="HAMAP-Rule" id="MF_01374"/>
    </source>
</evidence>
<keyword evidence="5 7" id="KW-0378">Hydrolase</keyword>
<dbReference type="Pfam" id="PF00753">
    <property type="entry name" value="Lactamase_B"/>
    <property type="match status" value="1"/>
</dbReference>
<feature type="binding site" evidence="7">
    <location>
        <position position="130"/>
    </location>
    <ligand>
        <name>Zn(2+)</name>
        <dbReference type="ChEBI" id="CHEBI:29105"/>
        <label>2</label>
    </ligand>
</feature>
<dbReference type="Proteomes" id="UP000182521">
    <property type="component" value="Chromosome"/>
</dbReference>
<evidence type="ECO:0000313" key="10">
    <source>
        <dbReference type="Proteomes" id="UP000182521"/>
    </source>
</evidence>
<dbReference type="PANTHER" id="PTHR43705">
    <property type="entry name" value="HYDROXYACYLGLUTATHIONE HYDROLASE"/>
    <property type="match status" value="1"/>
</dbReference>
<evidence type="ECO:0000259" key="8">
    <source>
        <dbReference type="SMART" id="SM00849"/>
    </source>
</evidence>
<sequence length="252" mass="28928">MQIKRWFLDNSLRNYQYVIYDDVNAIVVDPLRADIYSDFLNSKKLQLKAILVTHKHGDHIAGVNKLLEEFPSAKVYAFEENDRFKPDVYVKEGDNLDLGFCKIKVFYTPGHIADHVCYLFDDEKALFCGDTLFNAGVGGVQAATANVKDLYHSISKLVKLDRDIRLYPAHDYWEGNLAFALSILPNDEAFLHYKETVVPLVADHKPIVTLSEESKFNIFIRSLSDNKLSDALPNYKLGQEMFIKLRDLKNNF</sequence>
<feature type="binding site" evidence="7">
    <location>
        <position position="56"/>
    </location>
    <ligand>
        <name>Zn(2+)</name>
        <dbReference type="ChEBI" id="CHEBI:29105"/>
        <label>1</label>
    </ligand>
</feature>
<comment type="pathway">
    <text evidence="2 7">Secondary metabolite metabolism; methylglyoxal degradation; (R)-lactate from methylglyoxal: step 2/2.</text>
</comment>
<dbReference type="CDD" id="cd07723">
    <property type="entry name" value="hydroxyacylglutathione_hydrolase_MBL-fold"/>
    <property type="match status" value="1"/>
</dbReference>
<name>A0A1J0KTL5_9GAMM</name>
<evidence type="ECO:0000256" key="1">
    <source>
        <dbReference type="ARBA" id="ARBA00001623"/>
    </source>
</evidence>
<feature type="binding site" evidence="7">
    <location>
        <position position="58"/>
    </location>
    <ligand>
        <name>Zn(2+)</name>
        <dbReference type="ChEBI" id="CHEBI:29105"/>
        <label>2</label>
    </ligand>
</feature>
<feature type="binding site" evidence="7">
    <location>
        <position position="54"/>
    </location>
    <ligand>
        <name>Zn(2+)</name>
        <dbReference type="ChEBI" id="CHEBI:29105"/>
        <label>1</label>
    </ligand>
</feature>
<dbReference type="GO" id="GO:0019243">
    <property type="term" value="P:methylglyoxal catabolic process to D-lactate via S-lactoyl-glutathione"/>
    <property type="evidence" value="ECO:0007669"/>
    <property type="project" value="InterPro"/>
</dbReference>
<dbReference type="RefSeq" id="WP_071663846.1">
    <property type="nucleotide sequence ID" value="NZ_CP009654.1"/>
</dbReference>
<dbReference type="UniPathway" id="UPA00619">
    <property type="reaction ID" value="UER00676"/>
</dbReference>
<evidence type="ECO:0000256" key="4">
    <source>
        <dbReference type="ARBA" id="ARBA00022723"/>
    </source>
</evidence>
<protein>
    <recommendedName>
        <fullName evidence="7">Hydroxyacylglutathione hydrolase</fullName>
        <ecNumber evidence="7">3.1.2.6</ecNumber>
    </recommendedName>
    <alternativeName>
        <fullName evidence="7">Glyoxalase II</fullName>
        <shortName evidence="7">Glx II</shortName>
    </alternativeName>
</protein>
<accession>A0A1J0KTL5</accession>
<dbReference type="InterPro" id="IPR032282">
    <property type="entry name" value="HAGH_C"/>
</dbReference>
<dbReference type="InterPro" id="IPR001279">
    <property type="entry name" value="Metallo-B-lactamas"/>
</dbReference>
<dbReference type="Gene3D" id="3.60.15.10">
    <property type="entry name" value="Ribonuclease Z/Hydroxyacylglutathione hydrolase-like"/>
    <property type="match status" value="1"/>
</dbReference>
<dbReference type="InterPro" id="IPR017782">
    <property type="entry name" value="Hydroxyacylglutathione_Hdrlase"/>
</dbReference>
<dbReference type="GO" id="GO:0004416">
    <property type="term" value="F:hydroxyacylglutathione hydrolase activity"/>
    <property type="evidence" value="ECO:0007669"/>
    <property type="project" value="UniProtKB-UniRule"/>
</dbReference>
<reference evidence="10" key="1">
    <citation type="submission" date="2014-10" db="EMBL/GenBank/DDBJ databases">
        <authorList>
            <person name="Kuske C.R."/>
            <person name="Challacombe J.F."/>
            <person name="Daligault H.E."/>
            <person name="Davenport K.W."/>
            <person name="Johnson S.L."/>
            <person name="Siddaramappa S."/>
            <person name="Petersen J.M."/>
        </authorList>
    </citation>
    <scope>NUCLEOTIDE SEQUENCE [LARGE SCALE GENOMIC DNA]</scope>
    <source>
        <strain evidence="10">CA97-1460</strain>
    </source>
</reference>
<dbReference type="Pfam" id="PF16123">
    <property type="entry name" value="HAGH_C"/>
    <property type="match status" value="1"/>
</dbReference>
<evidence type="ECO:0000313" key="9">
    <source>
        <dbReference type="EMBL" id="APC97042.1"/>
    </source>
</evidence>
<proteinExistence type="inferred from homology"/>
<dbReference type="InterPro" id="IPR050110">
    <property type="entry name" value="Glyoxalase_II_hydrolase"/>
</dbReference>
<dbReference type="STRING" id="1542390.KX01_911"/>
<organism evidence="9 10">
    <name type="scientific">Francisella frigiditurris</name>
    <dbReference type="NCBI Taxonomy" id="1542390"/>
    <lineage>
        <taxon>Bacteria</taxon>
        <taxon>Pseudomonadati</taxon>
        <taxon>Pseudomonadota</taxon>
        <taxon>Gammaproteobacteria</taxon>
        <taxon>Thiotrichales</taxon>
        <taxon>Francisellaceae</taxon>
        <taxon>Francisella</taxon>
    </lineage>
</organism>
<comment type="catalytic activity">
    <reaction evidence="1 7">
        <text>an S-(2-hydroxyacyl)glutathione + H2O = a 2-hydroxy carboxylate + glutathione + H(+)</text>
        <dbReference type="Rhea" id="RHEA:21864"/>
        <dbReference type="ChEBI" id="CHEBI:15377"/>
        <dbReference type="ChEBI" id="CHEBI:15378"/>
        <dbReference type="ChEBI" id="CHEBI:57925"/>
        <dbReference type="ChEBI" id="CHEBI:58896"/>
        <dbReference type="ChEBI" id="CHEBI:71261"/>
        <dbReference type="EC" id="3.1.2.6"/>
    </reaction>
</comment>
<gene>
    <name evidence="7" type="primary">gloB</name>
    <name evidence="9" type="ORF">KX01_911</name>
</gene>
<keyword evidence="4 7" id="KW-0479">Metal-binding</keyword>
<keyword evidence="6 7" id="KW-0862">Zinc</keyword>
<dbReference type="KEGG" id="frc:KX01_911"/>
<feature type="binding site" evidence="7">
    <location>
        <position position="130"/>
    </location>
    <ligand>
        <name>Zn(2+)</name>
        <dbReference type="ChEBI" id="CHEBI:29105"/>
        <label>1</label>
    </ligand>
</feature>
<comment type="cofactor">
    <cofactor evidence="7">
        <name>Zn(2+)</name>
        <dbReference type="ChEBI" id="CHEBI:29105"/>
    </cofactor>
    <text evidence="7">Binds 2 Zn(2+) ions per subunit.</text>
</comment>
<dbReference type="EC" id="3.1.2.6" evidence="7"/>
<dbReference type="SMART" id="SM00849">
    <property type="entry name" value="Lactamase_B"/>
    <property type="match status" value="1"/>
</dbReference>
<evidence type="ECO:0000256" key="6">
    <source>
        <dbReference type="ARBA" id="ARBA00022833"/>
    </source>
</evidence>
<dbReference type="EMBL" id="CP009654">
    <property type="protein sequence ID" value="APC97042.1"/>
    <property type="molecule type" value="Genomic_DNA"/>
</dbReference>
<comment type="function">
    <text evidence="7">Thiolesterase that catalyzes the hydrolysis of S-D-lactoyl-glutathione to form glutathione and D-lactic acid.</text>
</comment>
<dbReference type="SUPFAM" id="SSF56281">
    <property type="entry name" value="Metallo-hydrolase/oxidoreductase"/>
    <property type="match status" value="1"/>
</dbReference>
<comment type="subunit">
    <text evidence="7">Monomer.</text>
</comment>
<dbReference type="OrthoDB" id="9802248at2"/>